<dbReference type="EMBL" id="RQXU01000009">
    <property type="protein sequence ID" value="RRH87291.1"/>
    <property type="molecule type" value="Genomic_DNA"/>
</dbReference>
<keyword evidence="1" id="KW-0812">Transmembrane</keyword>
<name>A0A3P3EM64_9BURK</name>
<feature type="transmembrane region" description="Helical" evidence="1">
    <location>
        <begin position="56"/>
        <end position="73"/>
    </location>
</feature>
<evidence type="ECO:0000313" key="2">
    <source>
        <dbReference type="EMBL" id="RRH87291.1"/>
    </source>
</evidence>
<dbReference type="Proteomes" id="UP000271590">
    <property type="component" value="Unassembled WGS sequence"/>
</dbReference>
<protein>
    <submittedName>
        <fullName evidence="2">Uncharacterized protein</fullName>
    </submittedName>
</protein>
<feature type="transmembrane region" description="Helical" evidence="1">
    <location>
        <begin position="6"/>
        <end position="23"/>
    </location>
</feature>
<sequence length="83" mass="8757">MSELITSHNLGYLAVLFMVVMMVRGRSDGSFAMLLASLLLIGLAVGHVLWNVIVALLLGGIGINLFCSWLTAAPGSKLRSAAL</sequence>
<evidence type="ECO:0000256" key="1">
    <source>
        <dbReference type="SAM" id="Phobius"/>
    </source>
</evidence>
<proteinExistence type="predicted"/>
<gene>
    <name evidence="2" type="ORF">EH244_17495</name>
</gene>
<reference evidence="2 3" key="1">
    <citation type="submission" date="2018-11" db="EMBL/GenBank/DDBJ databases">
        <title>The genome of Variovorax sp T529.</title>
        <authorList>
            <person name="Gao J."/>
        </authorList>
    </citation>
    <scope>NUCLEOTIDE SEQUENCE [LARGE SCALE GENOMIC DNA]</scope>
    <source>
        <strain evidence="2 3">T529</strain>
    </source>
</reference>
<organism evidence="2 3">
    <name type="scientific">Variovorax beijingensis</name>
    <dbReference type="NCBI Taxonomy" id="2496117"/>
    <lineage>
        <taxon>Bacteria</taxon>
        <taxon>Pseudomonadati</taxon>
        <taxon>Pseudomonadota</taxon>
        <taxon>Betaproteobacteria</taxon>
        <taxon>Burkholderiales</taxon>
        <taxon>Comamonadaceae</taxon>
        <taxon>Variovorax</taxon>
    </lineage>
</organism>
<dbReference type="RefSeq" id="WP_124959636.1">
    <property type="nucleotide sequence ID" value="NZ_RQXU01000009.1"/>
</dbReference>
<keyword evidence="1" id="KW-0472">Membrane</keyword>
<evidence type="ECO:0000313" key="3">
    <source>
        <dbReference type="Proteomes" id="UP000271590"/>
    </source>
</evidence>
<comment type="caution">
    <text evidence="2">The sequence shown here is derived from an EMBL/GenBank/DDBJ whole genome shotgun (WGS) entry which is preliminary data.</text>
</comment>
<keyword evidence="1" id="KW-1133">Transmembrane helix</keyword>
<accession>A0A3P3EM64</accession>
<feature type="transmembrane region" description="Helical" evidence="1">
    <location>
        <begin position="30"/>
        <end position="50"/>
    </location>
</feature>
<dbReference type="AlphaFoldDB" id="A0A3P3EM64"/>